<dbReference type="EMBL" id="JACIJR010000007">
    <property type="protein sequence ID" value="MBB5730561.1"/>
    <property type="molecule type" value="Genomic_DNA"/>
</dbReference>
<feature type="domain" description="Tip attachment protein J" evidence="1">
    <location>
        <begin position="228"/>
        <end position="383"/>
    </location>
</feature>
<evidence type="ECO:0000313" key="3">
    <source>
        <dbReference type="EMBL" id="MBB5730561.1"/>
    </source>
</evidence>
<evidence type="ECO:0000259" key="2">
    <source>
        <dbReference type="Pfam" id="PF23666"/>
    </source>
</evidence>
<comment type="caution">
    <text evidence="3">The sequence shown here is derived from an EMBL/GenBank/DDBJ whole genome shotgun (WGS) entry which is preliminary data.</text>
</comment>
<evidence type="ECO:0000313" key="4">
    <source>
        <dbReference type="Proteomes" id="UP000546701"/>
    </source>
</evidence>
<gene>
    <name evidence="3" type="ORF">FHS99_003064</name>
</gene>
<dbReference type="RefSeq" id="WP_157176943.1">
    <property type="nucleotide sequence ID" value="NZ_BMJP01000005.1"/>
</dbReference>
<evidence type="ECO:0000259" key="1">
    <source>
        <dbReference type="Pfam" id="PF13550"/>
    </source>
</evidence>
<accession>A0A7W9F2Q3</accession>
<dbReference type="OrthoDB" id="8445115at2"/>
<dbReference type="Proteomes" id="UP000546701">
    <property type="component" value="Unassembled WGS sequence"/>
</dbReference>
<sequence length="731" mass="75090">MATLVLTTVGTLVGGPIGGAVGALIGNRIDGAVLGGGGGRGPRLGDLSVQTSSYGSMIPKLFGRMRVAGTVIWATDLKETGTRSGGGKGQPGTTQYSYAASFAVALSARRLRSVGRIWADGTLLRGAAGDWKGRTKFRFHDGDEGQAADPLIAAVEGVGETPAYRGLAYVVFEDMQLAAYGNRIPSLSFEVEADDGPVTIGAVAAALSDGAIADRTATTVLGYAASGDSVRGAVETLSAAVPSVLVDADGGLVLTEGAGVAVELPTEAIGAAAGAVGGVRLQRDQRAAGTVSDAVTVAYYEIDRDYQAGLQRAGRGGVGRRVMALELPAVLAAAVARSIAERRLAADWAARREAVVRLPWRYMAIGPGAAVTVPGIGGVWRVAGATIERMVVEMRLVAEPTGARAAPMVAGVPGRAVMQADRPHGATTIVTFELPAGVPGVASGGAIHVAAAGVSAGWRVAMLSGSLDGGATLSSIGRTAPAATIGRIAVATPAAGSTLFDMRTAIEVRLLNDTMTLEGRSDAAMLNGANLALVGDELIQFGAVEQVGVARFRLTRLLRGRYGTEGAIEGHAADEPFVLIEPDRLATMTLAASAVGSDALILASGIGDERAIERVRAFRGRALRPPSLVRLRAVREGDDSVRLSWTRRSRGGWSWADGADAPLGEEAERYRLTILGADGPVRTVTVDMPDWVYAPAMQAADGRARGKDVSFTVAQIGTAGISVEACQTIIL</sequence>
<feature type="domain" description="Rcc01698-like C-terminal" evidence="2">
    <location>
        <begin position="483"/>
        <end position="578"/>
    </location>
</feature>
<dbReference type="Pfam" id="PF23666">
    <property type="entry name" value="Rcc01698_C"/>
    <property type="match status" value="1"/>
</dbReference>
<reference evidence="3 4" key="1">
    <citation type="submission" date="2020-08" db="EMBL/GenBank/DDBJ databases">
        <title>Genomic Encyclopedia of Type Strains, Phase IV (KMG-IV): sequencing the most valuable type-strain genomes for metagenomic binning, comparative biology and taxonomic classification.</title>
        <authorList>
            <person name="Goeker M."/>
        </authorList>
    </citation>
    <scope>NUCLEOTIDE SEQUENCE [LARGE SCALE GENOMIC DNA]</scope>
    <source>
        <strain evidence="3 4">DSM 103336</strain>
    </source>
</reference>
<evidence type="ECO:0008006" key="5">
    <source>
        <dbReference type="Google" id="ProtNLM"/>
    </source>
</evidence>
<dbReference type="AlphaFoldDB" id="A0A7W9F2Q3"/>
<dbReference type="InterPro" id="IPR032876">
    <property type="entry name" value="J_dom"/>
</dbReference>
<protein>
    <recommendedName>
        <fullName evidence="5">Tip attachment protein J domain-containing protein</fullName>
    </recommendedName>
</protein>
<keyword evidence="4" id="KW-1185">Reference proteome</keyword>
<name>A0A7W9F2Q3_9SPHN</name>
<dbReference type="InterPro" id="IPR056490">
    <property type="entry name" value="Rcc01698_C"/>
</dbReference>
<proteinExistence type="predicted"/>
<organism evidence="3 4">
    <name type="scientific">Sphingomonas prati</name>
    <dbReference type="NCBI Taxonomy" id="1843237"/>
    <lineage>
        <taxon>Bacteria</taxon>
        <taxon>Pseudomonadati</taxon>
        <taxon>Pseudomonadota</taxon>
        <taxon>Alphaproteobacteria</taxon>
        <taxon>Sphingomonadales</taxon>
        <taxon>Sphingomonadaceae</taxon>
        <taxon>Sphingomonas</taxon>
    </lineage>
</organism>
<dbReference type="Pfam" id="PF13550">
    <property type="entry name" value="Phage-tail_3"/>
    <property type="match status" value="1"/>
</dbReference>